<dbReference type="InterPro" id="IPR016163">
    <property type="entry name" value="Ald_DH_C"/>
</dbReference>
<dbReference type="InterPro" id="IPR015590">
    <property type="entry name" value="Aldehyde_DH_dom"/>
</dbReference>
<evidence type="ECO:0000256" key="5">
    <source>
        <dbReference type="ARBA" id="ARBA00049194"/>
    </source>
</evidence>
<dbReference type="GO" id="GO:0003677">
    <property type="term" value="F:DNA binding"/>
    <property type="evidence" value="ECO:0007669"/>
    <property type="project" value="InterPro"/>
</dbReference>
<evidence type="ECO:0000256" key="7">
    <source>
        <dbReference type="RuleBase" id="RU003345"/>
    </source>
</evidence>
<dbReference type="SUPFAM" id="SSF53720">
    <property type="entry name" value="ALDH-like"/>
    <property type="match status" value="1"/>
</dbReference>
<evidence type="ECO:0000313" key="11">
    <source>
        <dbReference type="Proteomes" id="UP000800035"/>
    </source>
</evidence>
<evidence type="ECO:0000256" key="3">
    <source>
        <dbReference type="ARBA" id="ARBA00023242"/>
    </source>
</evidence>
<gene>
    <name evidence="10" type="ORF">CC80DRAFT_423283</name>
</gene>
<evidence type="ECO:0000313" key="10">
    <source>
        <dbReference type="EMBL" id="KAF1951975.1"/>
    </source>
</evidence>
<evidence type="ECO:0000256" key="8">
    <source>
        <dbReference type="SAM" id="MobiDB-lite"/>
    </source>
</evidence>
<dbReference type="EMBL" id="ML977013">
    <property type="protein sequence ID" value="KAF1951975.1"/>
    <property type="molecule type" value="Genomic_DNA"/>
</dbReference>
<feature type="region of interest" description="Disordered" evidence="8">
    <location>
        <begin position="585"/>
        <end position="628"/>
    </location>
</feature>
<dbReference type="PROSITE" id="PS00687">
    <property type="entry name" value="ALDEHYDE_DEHYDR_GLU"/>
    <property type="match status" value="1"/>
</dbReference>
<proteinExistence type="inferred from homology"/>
<dbReference type="Proteomes" id="UP000800035">
    <property type="component" value="Unassembled WGS sequence"/>
</dbReference>
<reference evidence="10" key="1">
    <citation type="journal article" date="2020" name="Stud. Mycol.">
        <title>101 Dothideomycetes genomes: a test case for predicting lifestyles and emergence of pathogens.</title>
        <authorList>
            <person name="Haridas S."/>
            <person name="Albert R."/>
            <person name="Binder M."/>
            <person name="Bloem J."/>
            <person name="Labutti K."/>
            <person name="Salamov A."/>
            <person name="Andreopoulos B."/>
            <person name="Baker S."/>
            <person name="Barry K."/>
            <person name="Bills G."/>
            <person name="Bluhm B."/>
            <person name="Cannon C."/>
            <person name="Castanera R."/>
            <person name="Culley D."/>
            <person name="Daum C."/>
            <person name="Ezra D."/>
            <person name="Gonzalez J."/>
            <person name="Henrissat B."/>
            <person name="Kuo A."/>
            <person name="Liang C."/>
            <person name="Lipzen A."/>
            <person name="Lutzoni F."/>
            <person name="Magnuson J."/>
            <person name="Mondo S."/>
            <person name="Nolan M."/>
            <person name="Ohm R."/>
            <person name="Pangilinan J."/>
            <person name="Park H.-J."/>
            <person name="Ramirez L."/>
            <person name="Alfaro M."/>
            <person name="Sun H."/>
            <person name="Tritt A."/>
            <person name="Yoshinaga Y."/>
            <person name="Zwiers L.-H."/>
            <person name="Turgeon B."/>
            <person name="Goodwin S."/>
            <person name="Spatafora J."/>
            <person name="Crous P."/>
            <person name="Grigoriev I."/>
        </authorList>
    </citation>
    <scope>NUCLEOTIDE SEQUENCE</scope>
    <source>
        <strain evidence="10">CBS 675.92</strain>
    </source>
</reference>
<dbReference type="InterPro" id="IPR016161">
    <property type="entry name" value="Ald_DH/histidinol_DH"/>
</dbReference>
<keyword evidence="3" id="KW-0539">Nucleus</keyword>
<dbReference type="InterPro" id="IPR029510">
    <property type="entry name" value="Ald_DH_CS_GLU"/>
</dbReference>
<keyword evidence="2 7" id="KW-0560">Oxidoreductase</keyword>
<dbReference type="OrthoDB" id="310895at2759"/>
<sequence>MGLPEKIETRLFINGEVCERHTSSNGKTFDITNPATLKLVAKVHEASEEDTDRAVAAAKAAFPSWSALAPEVRGQYFKKLATLIRESNDDLAALEAASMGKPVGAFFDAMACASKWDHYSEAGRSVQGHSSVQTPGFLNITLRQPYGVVAAIIPWNVPLLFLANKLCPALIVGNTVVLKSSEKAPLTSAYIATLVQKAGFPPGVINIITGFGNVSGSILSNHMDVRALSFTGSGRTGRIIQAAAAKSNLKQVYLELGGKSPAIIFDDADIEKAVKETAYSIQWNSGQVCMANSRVYVQDTIAEKYIELFKEAFTKQVHVGDPQEQGINHGPQADEVQQKTVLRYLEMGKQSGDLVLGGGAPSGREGYYIQPTIFTNTPEDATIMKEEVFGPVVNINIFKTEEEVLGKANNTEYGLYAAVYTKNIDRAIRFAKGLEAGTVGVNCTSPAIANDMPFGGYKSSGSGREGEPHYSLDNFLETKATSSTSASAMAGLAGNVNVGGGGGGGGGGVPGPCRYCARTGSTCQIATPRRKRPYYHVTEEEYQCSMRILEHIFPDQELNLITLRAIAKDITEGKRLVNPLTGLPIHGGNLEPSPMGSSPDGIKEEGDGEGEVEGADVGGGTGGENANELHEPLGCLMQDSTGRFRYVGTHSEIPFNAAVCYMGQSRANSKIIGPPKVGSYPPPLMIASSPDSSSSQLYLPRRDLGNLYISRFLQDVHCTYWFYSTDTFLDRVDRTYSGNDAYPSTSWMCSLYTIFAIGAANYEEPTGRSPLAVGSPAAEDERNSTDYINLAKQLIPTVYDEADIDSIRAMAILSIALENVLSRTSSYLFMGASIQMAYSLGLHRDQIPDAAAAMEREQNRRIWWTLFTLDQEIASRGGTPTLIDERHLKITTPLPSEQVIYPGIHTPLSWLSTSVTLSRLKREIIQAIYTERPTNSRLISFSTVTQLLISLQGWASLIPPHLKHDVPLPPTHKRAVSVLHLHYWGTTILLCRPFLLYLVLKHSTLANETGRKVWFERMGKTCIDAAQKSIGILQTMGDDGVLSSLTAFDSTCLLRVVMIFILAYAHTKTPQYRTHIETGFSLLRKMEQIGFCKMVTEETPIWVADLGIIVENKEDRRTGVLLNDELIAQLWNNYDPEFMTPLQNQQTLDLAFDDVGSFDMSSEMLYFTSLDDSIAIDPSQVYSSFDFR</sequence>
<dbReference type="Pfam" id="PF04082">
    <property type="entry name" value="Fungal_trans"/>
    <property type="match status" value="1"/>
</dbReference>
<protein>
    <recommendedName>
        <fullName evidence="4">aldehyde dehydrogenase (NAD(+))</fullName>
        <ecNumber evidence="4">1.2.1.3</ecNumber>
    </recommendedName>
</protein>
<evidence type="ECO:0000256" key="1">
    <source>
        <dbReference type="ARBA" id="ARBA00009986"/>
    </source>
</evidence>
<dbReference type="Gene3D" id="3.40.309.10">
    <property type="entry name" value="Aldehyde Dehydrogenase, Chain A, domain 2"/>
    <property type="match status" value="1"/>
</dbReference>
<dbReference type="GO" id="GO:0006351">
    <property type="term" value="P:DNA-templated transcription"/>
    <property type="evidence" value="ECO:0007669"/>
    <property type="project" value="InterPro"/>
</dbReference>
<feature type="active site" evidence="6">
    <location>
        <position position="255"/>
    </location>
</feature>
<dbReference type="InterPro" id="IPR007219">
    <property type="entry name" value="XnlR_reg_dom"/>
</dbReference>
<evidence type="ECO:0000259" key="9">
    <source>
        <dbReference type="SMART" id="SM00906"/>
    </source>
</evidence>
<dbReference type="GO" id="GO:0004029">
    <property type="term" value="F:aldehyde dehydrogenase (NAD+) activity"/>
    <property type="evidence" value="ECO:0007669"/>
    <property type="project" value="UniProtKB-EC"/>
</dbReference>
<dbReference type="SMART" id="SM00906">
    <property type="entry name" value="Fungal_trans"/>
    <property type="match status" value="1"/>
</dbReference>
<comment type="similarity">
    <text evidence="1 7">Belongs to the aldehyde dehydrogenase family.</text>
</comment>
<evidence type="ECO:0000256" key="4">
    <source>
        <dbReference type="ARBA" id="ARBA00024226"/>
    </source>
</evidence>
<evidence type="ECO:0000256" key="6">
    <source>
        <dbReference type="PROSITE-ProRule" id="PRU10007"/>
    </source>
</evidence>
<evidence type="ECO:0000256" key="2">
    <source>
        <dbReference type="ARBA" id="ARBA00023002"/>
    </source>
</evidence>
<dbReference type="PANTHER" id="PTHR11699">
    <property type="entry name" value="ALDEHYDE DEHYDROGENASE-RELATED"/>
    <property type="match status" value="1"/>
</dbReference>
<dbReference type="FunFam" id="3.40.605.10:FF:000001">
    <property type="entry name" value="Aldehyde dehydrogenase 1"/>
    <property type="match status" value="1"/>
</dbReference>
<dbReference type="AlphaFoldDB" id="A0A6A5TGQ1"/>
<accession>A0A6A5TGQ1</accession>
<comment type="catalytic activity">
    <reaction evidence="5">
        <text>an aldehyde + NAD(+) + H2O = a carboxylate + NADH + 2 H(+)</text>
        <dbReference type="Rhea" id="RHEA:16185"/>
        <dbReference type="ChEBI" id="CHEBI:15377"/>
        <dbReference type="ChEBI" id="CHEBI:15378"/>
        <dbReference type="ChEBI" id="CHEBI:17478"/>
        <dbReference type="ChEBI" id="CHEBI:29067"/>
        <dbReference type="ChEBI" id="CHEBI:57540"/>
        <dbReference type="ChEBI" id="CHEBI:57945"/>
        <dbReference type="EC" id="1.2.1.3"/>
    </reaction>
</comment>
<dbReference type="EC" id="1.2.1.3" evidence="4"/>
<organism evidence="10 11">
    <name type="scientific">Byssothecium circinans</name>
    <dbReference type="NCBI Taxonomy" id="147558"/>
    <lineage>
        <taxon>Eukaryota</taxon>
        <taxon>Fungi</taxon>
        <taxon>Dikarya</taxon>
        <taxon>Ascomycota</taxon>
        <taxon>Pezizomycotina</taxon>
        <taxon>Dothideomycetes</taxon>
        <taxon>Pleosporomycetidae</taxon>
        <taxon>Pleosporales</taxon>
        <taxon>Massarineae</taxon>
        <taxon>Massarinaceae</taxon>
        <taxon>Byssothecium</taxon>
    </lineage>
</organism>
<name>A0A6A5TGQ1_9PLEO</name>
<feature type="domain" description="Xylanolytic transcriptional activator regulatory" evidence="9">
    <location>
        <begin position="826"/>
        <end position="901"/>
    </location>
</feature>
<dbReference type="CDD" id="cd12148">
    <property type="entry name" value="fungal_TF_MHR"/>
    <property type="match status" value="1"/>
</dbReference>
<dbReference type="FunFam" id="3.40.309.10:FF:000012">
    <property type="entry name" value="Betaine aldehyde dehydrogenase"/>
    <property type="match status" value="1"/>
</dbReference>
<dbReference type="Pfam" id="PF00171">
    <property type="entry name" value="Aldedh"/>
    <property type="match status" value="1"/>
</dbReference>
<dbReference type="InterPro" id="IPR016162">
    <property type="entry name" value="Ald_DH_N"/>
</dbReference>
<keyword evidence="11" id="KW-1185">Reference proteome</keyword>
<dbReference type="Gene3D" id="3.40.605.10">
    <property type="entry name" value="Aldehyde Dehydrogenase, Chain A, domain 1"/>
    <property type="match status" value="1"/>
</dbReference>
<dbReference type="GO" id="GO:0008270">
    <property type="term" value="F:zinc ion binding"/>
    <property type="evidence" value="ECO:0007669"/>
    <property type="project" value="InterPro"/>
</dbReference>